<name>A0ACD1BH96_9CLOT</name>
<keyword evidence="1" id="KW-0614">Plasmid</keyword>
<dbReference type="EMBL" id="CP051758">
    <property type="protein sequence ID" value="QPJ86728.1"/>
    <property type="molecule type" value="Genomic_DNA"/>
</dbReference>
<reference evidence="1" key="1">
    <citation type="submission" date="2020-04" db="EMBL/GenBank/DDBJ databases">
        <title>A novel bacterium ('Candidatus Sarcina troglodytae' sp. nov.) linked to a protracted, uniformly lethal epizootic among sanctuary western chimpanzees (Pan troglodytes verus) in Sierra Leone.</title>
        <authorList>
            <person name="Owens L.A."/>
            <person name="Colitti B."/>
            <person name="Hirji I."/>
            <person name="Pizaro A."/>
            <person name="Jaffe J.E."/>
            <person name="Moittie S."/>
            <person name="Bishop-Lilly K.A."/>
            <person name="Estrella L.A."/>
            <person name="Voegtly L.J."/>
            <person name="Kuhn J.H."/>
            <person name="Suen G."/>
            <person name="Deblois C.L."/>
            <person name="Dunn C."/>
            <person name="Juan-Salles C."/>
            <person name="Goldberg T.L."/>
        </authorList>
    </citation>
    <scope>NUCLEOTIDE SEQUENCE</scope>
    <source>
        <strain evidence="1">JB2</strain>
    </source>
</reference>
<sequence length="68" mass="8396">MILNKDYLSFCIREKYRTIANWAKEYGISERMAHYYLKKRMNPEILTDLIIDLELEPREIFIKKEIRK</sequence>
<protein>
    <submittedName>
        <fullName evidence="1">Uncharacterized protein</fullName>
    </submittedName>
</protein>
<evidence type="ECO:0000313" key="2">
    <source>
        <dbReference type="Proteomes" id="UP000594603"/>
    </source>
</evidence>
<accession>A0ACD1BH96</accession>
<evidence type="ECO:0000313" key="1">
    <source>
        <dbReference type="EMBL" id="QPJ86728.1"/>
    </source>
</evidence>
<gene>
    <name evidence="1" type="ORF">HH195_12205</name>
</gene>
<geneLocation type="plasmid" evidence="1 2">
    <name>p4</name>
</geneLocation>
<proteinExistence type="predicted"/>
<keyword evidence="2" id="KW-1185">Reference proteome</keyword>
<dbReference type="Proteomes" id="UP000594603">
    <property type="component" value="Plasmid p4"/>
</dbReference>
<organism evidence="1 2">
    <name type="scientific">Candidatus Sarcina troglodytae</name>
    <dbReference type="NCBI Taxonomy" id="2726954"/>
    <lineage>
        <taxon>Bacteria</taxon>
        <taxon>Bacillati</taxon>
        <taxon>Bacillota</taxon>
        <taxon>Clostridia</taxon>
        <taxon>Eubacteriales</taxon>
        <taxon>Clostridiaceae</taxon>
        <taxon>Sarcina</taxon>
    </lineage>
</organism>